<keyword evidence="11 13" id="KW-0472">Membrane</keyword>
<dbReference type="InterPro" id="IPR002585">
    <property type="entry name" value="Cyt-d_ubiquinol_oxidase_su_1"/>
</dbReference>
<keyword evidence="8" id="KW-0249">Electron transport</keyword>
<keyword evidence="4" id="KW-1003">Cell membrane</keyword>
<evidence type="ECO:0000256" key="2">
    <source>
        <dbReference type="ARBA" id="ARBA00009819"/>
    </source>
</evidence>
<evidence type="ECO:0000256" key="1">
    <source>
        <dbReference type="ARBA" id="ARBA00004651"/>
    </source>
</evidence>
<reference evidence="14 15" key="1">
    <citation type="submission" date="2016-04" db="EMBL/GenBank/DDBJ databases">
        <title>Complete genome sequence of Pseudomonas sp. LAB-08 isolated from TCE contaminated aquifer soil.</title>
        <authorList>
            <person name="Dohra H."/>
            <person name="Suzuki K."/>
            <person name="Fatma A."/>
            <person name="Inuzuka Y."/>
            <person name="Honjo M."/>
            <person name="Tashiro Y."/>
            <person name="Futamata H."/>
        </authorList>
    </citation>
    <scope>NUCLEOTIDE SEQUENCE [LARGE SCALE GENOMIC DNA]</scope>
    <source>
        <strain evidence="14 15">LAB-08</strain>
    </source>
</reference>
<dbReference type="RefSeq" id="WP_254007519.1">
    <property type="nucleotide sequence ID" value="NZ_AP017423.2"/>
</dbReference>
<keyword evidence="15" id="KW-1185">Reference proteome</keyword>
<keyword evidence="6 13" id="KW-0812">Transmembrane</keyword>
<evidence type="ECO:0000256" key="9">
    <source>
        <dbReference type="ARBA" id="ARBA00022989"/>
    </source>
</evidence>
<dbReference type="PANTHER" id="PTHR30365:SF14">
    <property type="entry name" value="CYTOCHROME BD MENAQUINOL OXIDASE SUBUNIT I-RELATED"/>
    <property type="match status" value="1"/>
</dbReference>
<keyword evidence="10" id="KW-0408">Iron</keyword>
<comment type="similarity">
    <text evidence="2">Belongs to the cytochrome ubiquinol oxidase subunit 1 family.</text>
</comment>
<sequence length="99" mass="10804">MEAADSALMVARAQFAITIGFHIVLAALTIGLANFLMVLEGLWLWRGCKIHLDIYRYWLKVFALNVVVERCVLPANDGDGSNNAPGLKHATGSAARRAH</sequence>
<dbReference type="PANTHER" id="PTHR30365">
    <property type="entry name" value="CYTOCHROME D UBIQUINOL OXIDASE"/>
    <property type="match status" value="1"/>
</dbReference>
<gene>
    <name evidence="14" type="ORF">LAB08_R22030</name>
</gene>
<keyword evidence="9 13" id="KW-1133">Transmembrane helix</keyword>
<keyword evidence="7" id="KW-0479">Metal-binding</keyword>
<comment type="subcellular location">
    <subcellularLocation>
        <location evidence="1">Cell membrane</location>
        <topology evidence="1">Multi-pass membrane protein</topology>
    </subcellularLocation>
</comment>
<name>A0ABM7RYH7_9PSED</name>
<evidence type="ECO:0000313" key="14">
    <source>
        <dbReference type="EMBL" id="BCX67568.1"/>
    </source>
</evidence>
<keyword evidence="3" id="KW-0813">Transport</keyword>
<evidence type="ECO:0000313" key="15">
    <source>
        <dbReference type="Proteomes" id="UP000218595"/>
    </source>
</evidence>
<evidence type="ECO:0000256" key="12">
    <source>
        <dbReference type="SAM" id="MobiDB-lite"/>
    </source>
</evidence>
<evidence type="ECO:0000256" key="3">
    <source>
        <dbReference type="ARBA" id="ARBA00022448"/>
    </source>
</evidence>
<evidence type="ECO:0000256" key="13">
    <source>
        <dbReference type="SAM" id="Phobius"/>
    </source>
</evidence>
<accession>A0ABM7RYH7</accession>
<protein>
    <submittedName>
        <fullName evidence="14">Uncharacterized protein</fullName>
    </submittedName>
</protein>
<evidence type="ECO:0000256" key="11">
    <source>
        <dbReference type="ARBA" id="ARBA00023136"/>
    </source>
</evidence>
<dbReference type="Proteomes" id="UP000218595">
    <property type="component" value="Chromosome"/>
</dbReference>
<dbReference type="EMBL" id="AP017423">
    <property type="protein sequence ID" value="BCX67568.1"/>
    <property type="molecule type" value="Genomic_DNA"/>
</dbReference>
<evidence type="ECO:0000256" key="8">
    <source>
        <dbReference type="ARBA" id="ARBA00022982"/>
    </source>
</evidence>
<evidence type="ECO:0000256" key="4">
    <source>
        <dbReference type="ARBA" id="ARBA00022475"/>
    </source>
</evidence>
<evidence type="ECO:0000256" key="10">
    <source>
        <dbReference type="ARBA" id="ARBA00023004"/>
    </source>
</evidence>
<dbReference type="Pfam" id="PF01654">
    <property type="entry name" value="Cyt_bd_oxida_I"/>
    <property type="match status" value="1"/>
</dbReference>
<feature type="transmembrane region" description="Helical" evidence="13">
    <location>
        <begin position="15"/>
        <end position="39"/>
    </location>
</feature>
<proteinExistence type="inferred from homology"/>
<evidence type="ECO:0000256" key="7">
    <source>
        <dbReference type="ARBA" id="ARBA00022723"/>
    </source>
</evidence>
<organism evidence="14 15">
    <name type="scientific">Pseudomonas izuensis</name>
    <dbReference type="NCBI Taxonomy" id="2684212"/>
    <lineage>
        <taxon>Bacteria</taxon>
        <taxon>Pseudomonadati</taxon>
        <taxon>Pseudomonadota</taxon>
        <taxon>Gammaproteobacteria</taxon>
        <taxon>Pseudomonadales</taxon>
        <taxon>Pseudomonadaceae</taxon>
        <taxon>Pseudomonas</taxon>
    </lineage>
</organism>
<evidence type="ECO:0000256" key="5">
    <source>
        <dbReference type="ARBA" id="ARBA00022617"/>
    </source>
</evidence>
<keyword evidence="5" id="KW-0349">Heme</keyword>
<evidence type="ECO:0000256" key="6">
    <source>
        <dbReference type="ARBA" id="ARBA00022692"/>
    </source>
</evidence>
<feature type="region of interest" description="Disordered" evidence="12">
    <location>
        <begin position="75"/>
        <end position="99"/>
    </location>
</feature>